<gene>
    <name evidence="1" type="ORF">GH741_02720</name>
</gene>
<evidence type="ECO:0000313" key="1">
    <source>
        <dbReference type="EMBL" id="MRH41585.1"/>
    </source>
</evidence>
<dbReference type="EMBL" id="WJNG01000002">
    <property type="protein sequence ID" value="MRH41585.1"/>
    <property type="molecule type" value="Genomic_DNA"/>
</dbReference>
<dbReference type="OrthoDB" id="1902020at2"/>
<comment type="caution">
    <text evidence="1">The sequence shown here is derived from an EMBL/GenBank/DDBJ whole genome shotgun (WGS) entry which is preliminary data.</text>
</comment>
<dbReference type="InterPro" id="IPR025534">
    <property type="entry name" value="DUF4420"/>
</dbReference>
<dbReference type="Pfam" id="PF14390">
    <property type="entry name" value="DUF4420"/>
    <property type="match status" value="1"/>
</dbReference>
<reference evidence="1" key="1">
    <citation type="submission" date="2019-11" db="EMBL/GenBank/DDBJ databases">
        <authorList>
            <person name="Li J."/>
        </authorList>
    </citation>
    <scope>NUCLEOTIDE SEQUENCE</scope>
    <source>
        <strain evidence="1">B6B</strain>
    </source>
</reference>
<evidence type="ECO:0000313" key="2">
    <source>
        <dbReference type="Proteomes" id="UP000799092"/>
    </source>
</evidence>
<dbReference type="AlphaFoldDB" id="A0A6A8D755"/>
<organism evidence="1 2">
    <name type="scientific">Aquibacillus halophilus</name>
    <dbReference type="NCBI Taxonomy" id="930132"/>
    <lineage>
        <taxon>Bacteria</taxon>
        <taxon>Bacillati</taxon>
        <taxon>Bacillota</taxon>
        <taxon>Bacilli</taxon>
        <taxon>Bacillales</taxon>
        <taxon>Bacillaceae</taxon>
        <taxon>Aquibacillus</taxon>
    </lineage>
</organism>
<dbReference type="Proteomes" id="UP000799092">
    <property type="component" value="Unassembled WGS sequence"/>
</dbReference>
<protein>
    <submittedName>
        <fullName evidence="1">PD-(D/E)XK motif protein</fullName>
    </submittedName>
</protein>
<keyword evidence="2" id="KW-1185">Reference proteome</keyword>
<proteinExistence type="predicted"/>
<sequence>MKLVIMVITKTNPWIGLNPLSRIRVKESINANYNAYWVIDAQNQYGLMIQFDKDFIAPNRSIKLNGIQVLLDDSSVPNKLILILNDMKDWEIFLILCNDLIDEMKEQDEDVITNVLMRLERWQKLLQKKTSKIFSKEEQMGLFSELKVLRDYIVPKRGWTNGIHGWVGSLGDKQDFLLENAAIEVKSYRISSGNTIWISSKEQLNSDKKPLYLLACALYEGESGETVDDLVQSIERQIGSKDLLIEFLEKVDRYGYIPEIHKDTLSKFGMEQISGFEVREGFPKLSLNQVSPWINQIKYSIDLTGCSDYKVNIDTIF</sequence>
<accession>A0A6A8D755</accession>
<name>A0A6A8D755_9BACI</name>